<dbReference type="Proteomes" id="UP000599688">
    <property type="component" value="Unassembled WGS sequence"/>
</dbReference>
<keyword evidence="6" id="KW-1185">Reference proteome</keyword>
<dbReference type="GO" id="GO:0016757">
    <property type="term" value="F:glycosyltransferase activity"/>
    <property type="evidence" value="ECO:0007669"/>
    <property type="project" value="UniProtKB-KW"/>
</dbReference>
<protein>
    <submittedName>
        <fullName evidence="5">Glycosyl transferase family 2</fullName>
    </submittedName>
</protein>
<evidence type="ECO:0000313" key="6">
    <source>
        <dbReference type="Proteomes" id="UP000599688"/>
    </source>
</evidence>
<comment type="caution">
    <text evidence="5">The sequence shown here is derived from an EMBL/GenBank/DDBJ whole genome shotgun (WGS) entry which is preliminary data.</text>
</comment>
<dbReference type="EMBL" id="BMGL01000012">
    <property type="protein sequence ID" value="GGE19873.1"/>
    <property type="molecule type" value="Genomic_DNA"/>
</dbReference>
<name>A0A916ZZ96_9FLAO</name>
<dbReference type="SUPFAM" id="SSF53448">
    <property type="entry name" value="Nucleotide-diphospho-sugar transferases"/>
    <property type="match status" value="1"/>
</dbReference>
<reference evidence="5 6" key="1">
    <citation type="journal article" date="2014" name="Int. J. Syst. Evol. Microbiol.">
        <title>Complete genome sequence of Corynebacterium casei LMG S-19264T (=DSM 44701T), isolated from a smear-ripened cheese.</title>
        <authorList>
            <consortium name="US DOE Joint Genome Institute (JGI-PGF)"/>
            <person name="Walter F."/>
            <person name="Albersmeier A."/>
            <person name="Kalinowski J."/>
            <person name="Ruckert C."/>
        </authorList>
    </citation>
    <scope>NUCLEOTIDE SEQUENCE [LARGE SCALE GENOMIC DNA]</scope>
    <source>
        <strain evidence="5 6">CGMCC 1.12925</strain>
    </source>
</reference>
<evidence type="ECO:0000256" key="3">
    <source>
        <dbReference type="ARBA" id="ARBA00022679"/>
    </source>
</evidence>
<evidence type="ECO:0000259" key="4">
    <source>
        <dbReference type="Pfam" id="PF00535"/>
    </source>
</evidence>
<keyword evidence="2" id="KW-0328">Glycosyltransferase</keyword>
<comment type="similarity">
    <text evidence="1">Belongs to the glycosyltransferase 2 family.</text>
</comment>
<dbReference type="RefSeq" id="WP_188406839.1">
    <property type="nucleotide sequence ID" value="NZ_BMGL01000012.1"/>
</dbReference>
<gene>
    <name evidence="5" type="ORF">GCM10010831_21260</name>
</gene>
<feature type="domain" description="Glycosyltransferase 2-like" evidence="4">
    <location>
        <begin position="4"/>
        <end position="140"/>
    </location>
</feature>
<dbReference type="PANTHER" id="PTHR43630:SF1">
    <property type="entry name" value="POLY-BETA-1,6-N-ACETYL-D-GLUCOSAMINE SYNTHASE"/>
    <property type="match status" value="1"/>
</dbReference>
<evidence type="ECO:0000256" key="2">
    <source>
        <dbReference type="ARBA" id="ARBA00022676"/>
    </source>
</evidence>
<dbReference type="AlphaFoldDB" id="A0A916ZZ96"/>
<keyword evidence="3 5" id="KW-0808">Transferase</keyword>
<accession>A0A916ZZ96</accession>
<dbReference type="CDD" id="cd06423">
    <property type="entry name" value="CESA_like"/>
    <property type="match status" value="1"/>
</dbReference>
<evidence type="ECO:0000313" key="5">
    <source>
        <dbReference type="EMBL" id="GGE19873.1"/>
    </source>
</evidence>
<evidence type="ECO:0000256" key="1">
    <source>
        <dbReference type="ARBA" id="ARBA00006739"/>
    </source>
</evidence>
<dbReference type="PANTHER" id="PTHR43630">
    <property type="entry name" value="POLY-BETA-1,6-N-ACETYL-D-GLUCOSAMINE SYNTHASE"/>
    <property type="match status" value="1"/>
</dbReference>
<dbReference type="InterPro" id="IPR001173">
    <property type="entry name" value="Glyco_trans_2-like"/>
</dbReference>
<sequence>MNICIIIPAHNEEAFIERCLKSLVSQTYQAAQIIVVNDNSTDQTPILIDEFAKKHSYIQAVHATSSEAHEPGSKIINAFYKGYNLINANYDIVCKFDADLIFPKNYLSELKKAFSTNPKLGMFAGFCYIQTDHKNWEIENLTNKEHIRGPLKAYRNLCFQQIGGLQSEMGWDTVDELLARYYGWETKTTETLIVKHLKPTGKLYSSTLAQRFGVALYKMEYGIVLSFIGLLKLGYLKKETSFFVNGITSYIKAALHTKPEKMVNAKQGKFIRNYRWKMIFRKINLTSNNS</sequence>
<dbReference type="Gene3D" id="3.90.550.10">
    <property type="entry name" value="Spore Coat Polysaccharide Biosynthesis Protein SpsA, Chain A"/>
    <property type="match status" value="1"/>
</dbReference>
<proteinExistence type="inferred from homology"/>
<dbReference type="InterPro" id="IPR029044">
    <property type="entry name" value="Nucleotide-diphossugar_trans"/>
</dbReference>
<organism evidence="5 6">
    <name type="scientific">Psychroflexus salis</name>
    <dbReference type="NCBI Taxonomy" id="1526574"/>
    <lineage>
        <taxon>Bacteria</taxon>
        <taxon>Pseudomonadati</taxon>
        <taxon>Bacteroidota</taxon>
        <taxon>Flavobacteriia</taxon>
        <taxon>Flavobacteriales</taxon>
        <taxon>Flavobacteriaceae</taxon>
        <taxon>Psychroflexus</taxon>
    </lineage>
</organism>
<dbReference type="Pfam" id="PF00535">
    <property type="entry name" value="Glycos_transf_2"/>
    <property type="match status" value="1"/>
</dbReference>